<dbReference type="Pfam" id="PF13473">
    <property type="entry name" value="Cupredoxin_1"/>
    <property type="match status" value="1"/>
</dbReference>
<feature type="domain" description="EfeO-type cupredoxin-like" evidence="6">
    <location>
        <begin position="33"/>
        <end position="116"/>
    </location>
</feature>
<comment type="subcellular location">
    <subcellularLocation>
        <location evidence="1">Periplasm</location>
    </subcellularLocation>
</comment>
<evidence type="ECO:0000256" key="3">
    <source>
        <dbReference type="ARBA" id="ARBA00022729"/>
    </source>
</evidence>
<dbReference type="InterPro" id="IPR050894">
    <property type="entry name" value="EfeM/EfeO_iron_uptake"/>
</dbReference>
<accession>A0A2A9CUE7</accession>
<evidence type="ECO:0000256" key="2">
    <source>
        <dbReference type="ARBA" id="ARBA00005989"/>
    </source>
</evidence>
<proteinExistence type="inferred from homology"/>
<dbReference type="PANTHER" id="PTHR39192:SF1">
    <property type="entry name" value="IRON UPTAKE SYSTEM COMPONENT EFEO"/>
    <property type="match status" value="1"/>
</dbReference>
<keyword evidence="3 4" id="KW-0732">Signal</keyword>
<dbReference type="Pfam" id="PF09375">
    <property type="entry name" value="Peptidase_M75"/>
    <property type="match status" value="1"/>
</dbReference>
<organism evidence="7 8">
    <name type="scientific">Propionicimonas paludicola</name>
    <dbReference type="NCBI Taxonomy" id="185243"/>
    <lineage>
        <taxon>Bacteria</taxon>
        <taxon>Bacillati</taxon>
        <taxon>Actinomycetota</taxon>
        <taxon>Actinomycetes</taxon>
        <taxon>Propionibacteriales</taxon>
        <taxon>Nocardioidaceae</taxon>
        <taxon>Propionicimonas</taxon>
    </lineage>
</organism>
<name>A0A2A9CUE7_9ACTN</name>
<gene>
    <name evidence="7" type="ORF">ATK74_2647</name>
</gene>
<feature type="domain" description="Imelysin-like" evidence="5">
    <location>
        <begin position="147"/>
        <end position="414"/>
    </location>
</feature>
<feature type="signal peptide" evidence="4">
    <location>
        <begin position="1"/>
        <end position="27"/>
    </location>
</feature>
<evidence type="ECO:0000256" key="1">
    <source>
        <dbReference type="ARBA" id="ARBA00004418"/>
    </source>
</evidence>
<dbReference type="InterPro" id="IPR018976">
    <property type="entry name" value="Imelysin-like"/>
</dbReference>
<dbReference type="InterPro" id="IPR034981">
    <property type="entry name" value="Imelysin-like_EfeO/Algp7"/>
</dbReference>
<evidence type="ECO:0000313" key="7">
    <source>
        <dbReference type="EMBL" id="PFG18067.1"/>
    </source>
</evidence>
<evidence type="ECO:0000313" key="8">
    <source>
        <dbReference type="Proteomes" id="UP000226079"/>
    </source>
</evidence>
<evidence type="ECO:0000259" key="6">
    <source>
        <dbReference type="Pfam" id="PF13473"/>
    </source>
</evidence>
<dbReference type="InterPro" id="IPR038352">
    <property type="entry name" value="Imelysin_sf"/>
</dbReference>
<dbReference type="PROSITE" id="PS51257">
    <property type="entry name" value="PROKAR_LIPOPROTEIN"/>
    <property type="match status" value="1"/>
</dbReference>
<comment type="caution">
    <text evidence="7">The sequence shown here is derived from an EMBL/GenBank/DDBJ whole genome shotgun (WGS) entry which is preliminary data.</text>
</comment>
<dbReference type="NCBIfam" id="NF041757">
    <property type="entry name" value="EfeO"/>
    <property type="match status" value="1"/>
</dbReference>
<dbReference type="InterPro" id="IPR053377">
    <property type="entry name" value="Iron_uptake_EfeM/EfeO"/>
</dbReference>
<dbReference type="InterPro" id="IPR028096">
    <property type="entry name" value="EfeO_Cupredoxin"/>
</dbReference>
<dbReference type="CDD" id="cd14656">
    <property type="entry name" value="Imelysin-like_EfeO"/>
    <property type="match status" value="1"/>
</dbReference>
<dbReference type="PANTHER" id="PTHR39192">
    <property type="entry name" value="IRON UPTAKE SYSTEM COMPONENT EFEO"/>
    <property type="match status" value="1"/>
</dbReference>
<dbReference type="EMBL" id="PDJC01000001">
    <property type="protein sequence ID" value="PFG18067.1"/>
    <property type="molecule type" value="Genomic_DNA"/>
</dbReference>
<evidence type="ECO:0000259" key="5">
    <source>
        <dbReference type="Pfam" id="PF09375"/>
    </source>
</evidence>
<dbReference type="Proteomes" id="UP000226079">
    <property type="component" value="Unassembled WGS sequence"/>
</dbReference>
<reference evidence="7 8" key="1">
    <citation type="submission" date="2017-10" db="EMBL/GenBank/DDBJ databases">
        <title>Sequencing the genomes of 1000 actinobacteria strains.</title>
        <authorList>
            <person name="Klenk H.-P."/>
        </authorList>
    </citation>
    <scope>NUCLEOTIDE SEQUENCE [LARGE SCALE GENOMIC DNA]</scope>
    <source>
        <strain evidence="7 8">DSM 15597</strain>
    </source>
</reference>
<dbReference type="RefSeq" id="WP_098462272.1">
    <property type="nucleotide sequence ID" value="NZ_PDJC01000001.1"/>
</dbReference>
<dbReference type="GO" id="GO:0042597">
    <property type="term" value="C:periplasmic space"/>
    <property type="evidence" value="ECO:0007669"/>
    <property type="project" value="UniProtKB-SubCell"/>
</dbReference>
<protein>
    <submittedName>
        <fullName evidence="7">Iron uptake system component EfeO</fullName>
    </submittedName>
</protein>
<evidence type="ECO:0000256" key="4">
    <source>
        <dbReference type="SAM" id="SignalP"/>
    </source>
</evidence>
<feature type="chain" id="PRO_5038600834" evidence="4">
    <location>
        <begin position="28"/>
        <end position="423"/>
    </location>
</feature>
<dbReference type="AlphaFoldDB" id="A0A2A9CUE7"/>
<dbReference type="OrthoDB" id="7348379at2"/>
<keyword evidence="8" id="KW-1185">Reference proteome</keyword>
<comment type="similarity">
    <text evidence="2">Belongs to the EfeM/EfeO family.</text>
</comment>
<sequence length="423" mass="44909">MSNRSSLAALITSGALLLTGCVANPAAQPSSSGAASGRLTVTSTDDACTVSSATTGSGPVTFSITNTGSRTTEFYLLAGDRLRIVAEKENIAPGSTSDLSVSLQPGSYFTACKPGMRGENIGETAFTVTGEALAVTGADAELFSGVVTDYVNFVKNEVAELQPKVEKFAKAYAAGDDETARSLYAPTRVNYERIEPIAEALGSLDPRIDYREIDYLAEAKALATDDPTFTSWLGFHRIEKDLWVPAKDAVQPDGSSAWDGWTPSTPSQRKQVAGALIKDVATLYDTVHAADFVAKQGVDIATVSNGASGLLEEIAVGKVTGEEDWWSHTDLYDFQANLEGSRIAFDLVAPIAERKGADGKALVTQIRGEFDKLAALLATYGNLKDGFVGYDKVNRKQQKELVDQIDATRTPLSKLTNAVLGIA</sequence>
<dbReference type="Gene3D" id="1.20.1420.20">
    <property type="entry name" value="M75 peptidase, HXXE motif"/>
    <property type="match status" value="1"/>
</dbReference>